<sequence>MRSLYKYLAPLCCCLAFANGAVADDSASPCSDKEAEVQRQLQIAKDHGNEDQVRGLERALVGIQENCSQESLMADAEEKVREGQEKVRDRQEDLDEALEDGDLEDIQEQREELQEAVDELNSRIEQLKVLQ</sequence>
<dbReference type="EMBL" id="CP038437">
    <property type="protein sequence ID" value="QEM81705.2"/>
    <property type="molecule type" value="Genomic_DNA"/>
</dbReference>
<accession>A0A856QP96</accession>
<dbReference type="InterPro" id="IPR009468">
    <property type="entry name" value="DUF1090"/>
</dbReference>
<dbReference type="AlphaFoldDB" id="A0A856QP96"/>
<name>A0A856QP96_9GAMM</name>
<dbReference type="KEGG" id="hbh:E4T21_09215"/>
<keyword evidence="2" id="KW-0732">Signal</keyword>
<feature type="compositionally biased region" description="Acidic residues" evidence="1">
    <location>
        <begin position="92"/>
        <end position="105"/>
    </location>
</feature>
<feature type="compositionally biased region" description="Basic and acidic residues" evidence="1">
    <location>
        <begin position="76"/>
        <end position="91"/>
    </location>
</feature>
<keyword evidence="4" id="KW-1185">Reference proteome</keyword>
<evidence type="ECO:0000256" key="2">
    <source>
        <dbReference type="SAM" id="SignalP"/>
    </source>
</evidence>
<dbReference type="RefSeq" id="WP_187775138.1">
    <property type="nucleotide sequence ID" value="NZ_CP038437.2"/>
</dbReference>
<evidence type="ECO:0000313" key="3">
    <source>
        <dbReference type="EMBL" id="QEM81705.2"/>
    </source>
</evidence>
<gene>
    <name evidence="3" type="ORF">E4T21_09215</name>
</gene>
<reference evidence="3" key="1">
    <citation type="submission" date="2021-02" db="EMBL/GenBank/DDBJ databases">
        <title>Strain Y2R2, a novel species of the genus Halomonas.</title>
        <authorList>
            <person name="Huang H."/>
        </authorList>
    </citation>
    <scope>NUCLEOTIDE SEQUENCE</scope>
    <source>
        <strain evidence="3">Y2R2</strain>
    </source>
</reference>
<feature type="region of interest" description="Disordered" evidence="1">
    <location>
        <begin position="72"/>
        <end position="105"/>
    </location>
</feature>
<evidence type="ECO:0000313" key="4">
    <source>
        <dbReference type="Proteomes" id="UP000324285"/>
    </source>
</evidence>
<organism evidence="3 4">
    <name type="scientific">Halomonas binhaiensis</name>
    <dbReference type="NCBI Taxonomy" id="2562282"/>
    <lineage>
        <taxon>Bacteria</taxon>
        <taxon>Pseudomonadati</taxon>
        <taxon>Pseudomonadota</taxon>
        <taxon>Gammaproteobacteria</taxon>
        <taxon>Oceanospirillales</taxon>
        <taxon>Halomonadaceae</taxon>
        <taxon>Halomonas</taxon>
    </lineage>
</organism>
<feature type="chain" id="PRO_5032760613" evidence="2">
    <location>
        <begin position="24"/>
        <end position="131"/>
    </location>
</feature>
<dbReference type="Pfam" id="PF06476">
    <property type="entry name" value="DUF1090"/>
    <property type="match status" value="1"/>
</dbReference>
<protein>
    <submittedName>
        <fullName evidence="3">DUF1090 domain-containing protein</fullName>
    </submittedName>
</protein>
<dbReference type="Proteomes" id="UP000324285">
    <property type="component" value="Chromosome"/>
</dbReference>
<feature type="signal peptide" evidence="2">
    <location>
        <begin position="1"/>
        <end position="23"/>
    </location>
</feature>
<proteinExistence type="predicted"/>
<evidence type="ECO:0000256" key="1">
    <source>
        <dbReference type="SAM" id="MobiDB-lite"/>
    </source>
</evidence>